<sequence length="66" mass="7646">MNITYPIPLDALVAEMVTLLDERQREEFEERAGIIEYDAKIPRAHAECLALLNVLYRQPEIFTAIK</sequence>
<protein>
    <submittedName>
        <fullName evidence="1">Uncharacterized protein</fullName>
    </submittedName>
</protein>
<organism evidence="1 2">
    <name type="scientific">Sulfurirhabdus autotrophica</name>
    <dbReference type="NCBI Taxonomy" id="1706046"/>
    <lineage>
        <taxon>Bacteria</taxon>
        <taxon>Pseudomonadati</taxon>
        <taxon>Pseudomonadota</taxon>
        <taxon>Betaproteobacteria</taxon>
        <taxon>Nitrosomonadales</taxon>
        <taxon>Sulfuricellaceae</taxon>
        <taxon>Sulfurirhabdus</taxon>
    </lineage>
</organism>
<evidence type="ECO:0000313" key="1">
    <source>
        <dbReference type="EMBL" id="TCV86648.1"/>
    </source>
</evidence>
<proteinExistence type="predicted"/>
<dbReference type="OrthoDB" id="9182812at2"/>
<keyword evidence="2" id="KW-1185">Reference proteome</keyword>
<dbReference type="EMBL" id="SMCO01000006">
    <property type="protein sequence ID" value="TCV86648.1"/>
    <property type="molecule type" value="Genomic_DNA"/>
</dbReference>
<evidence type="ECO:0000313" key="2">
    <source>
        <dbReference type="Proteomes" id="UP000295367"/>
    </source>
</evidence>
<dbReference type="Proteomes" id="UP000295367">
    <property type="component" value="Unassembled WGS sequence"/>
</dbReference>
<dbReference type="AlphaFoldDB" id="A0A4R3Y6Y4"/>
<reference evidence="1 2" key="1">
    <citation type="submission" date="2019-03" db="EMBL/GenBank/DDBJ databases">
        <title>Genomic Encyclopedia of Type Strains, Phase IV (KMG-IV): sequencing the most valuable type-strain genomes for metagenomic binning, comparative biology and taxonomic classification.</title>
        <authorList>
            <person name="Goeker M."/>
        </authorList>
    </citation>
    <scope>NUCLEOTIDE SEQUENCE [LARGE SCALE GENOMIC DNA]</scope>
    <source>
        <strain evidence="1 2">DSM 100309</strain>
    </source>
</reference>
<comment type="caution">
    <text evidence="1">The sequence shown here is derived from an EMBL/GenBank/DDBJ whole genome shotgun (WGS) entry which is preliminary data.</text>
</comment>
<dbReference type="RefSeq" id="WP_124948077.1">
    <property type="nucleotide sequence ID" value="NZ_BHVT01000076.1"/>
</dbReference>
<name>A0A4R3Y6Y4_9PROT</name>
<gene>
    <name evidence="1" type="ORF">EDC63_1069</name>
</gene>
<accession>A0A4R3Y6Y4</accession>